<feature type="transmembrane region" description="Helical" evidence="6">
    <location>
        <begin position="367"/>
        <end position="387"/>
    </location>
</feature>
<keyword evidence="5 6" id="KW-0472">Membrane</keyword>
<feature type="transmembrane region" description="Helical" evidence="6">
    <location>
        <begin position="490"/>
        <end position="509"/>
    </location>
</feature>
<name>A0A2X1W9I1_PHODM</name>
<feature type="transmembrane region" description="Helical" evidence="6">
    <location>
        <begin position="327"/>
        <end position="347"/>
    </location>
</feature>
<feature type="transmembrane region" description="Helical" evidence="6">
    <location>
        <begin position="188"/>
        <end position="208"/>
    </location>
</feature>
<keyword evidence="2" id="KW-1003">Cell membrane</keyword>
<accession>A0A2X1W9I1</accession>
<comment type="subcellular location">
    <subcellularLocation>
        <location evidence="1">Cell membrane</location>
        <topology evidence="1">Multi-pass membrane protein</topology>
    </subcellularLocation>
</comment>
<evidence type="ECO:0000256" key="4">
    <source>
        <dbReference type="ARBA" id="ARBA00022989"/>
    </source>
</evidence>
<feature type="transmembrane region" description="Helical" evidence="6">
    <location>
        <begin position="286"/>
        <end position="306"/>
    </location>
</feature>
<feature type="transmembrane region" description="Helical" evidence="6">
    <location>
        <begin position="408"/>
        <end position="432"/>
    </location>
</feature>
<gene>
    <name evidence="8" type="primary">mleN_1</name>
    <name evidence="8" type="ORF">NCTC11647_00817</name>
</gene>
<dbReference type="Proteomes" id="UP000251647">
    <property type="component" value="Unassembled WGS sequence"/>
</dbReference>
<dbReference type="PANTHER" id="PTHR43478">
    <property type="entry name" value="NA+/H+ ANTIPORTER-RELATED"/>
    <property type="match status" value="1"/>
</dbReference>
<evidence type="ECO:0000256" key="1">
    <source>
        <dbReference type="ARBA" id="ARBA00004651"/>
    </source>
</evidence>
<evidence type="ECO:0000256" key="5">
    <source>
        <dbReference type="ARBA" id="ARBA00023136"/>
    </source>
</evidence>
<feature type="transmembrane region" description="Helical" evidence="6">
    <location>
        <begin position="438"/>
        <end position="460"/>
    </location>
</feature>
<proteinExistence type="predicted"/>
<evidence type="ECO:0000313" key="9">
    <source>
        <dbReference type="Proteomes" id="UP000251647"/>
    </source>
</evidence>
<protein>
    <submittedName>
        <fullName evidence="8">Malate-2H(+)/Na(+)-lactate antiporter</fullName>
    </submittedName>
</protein>
<feature type="transmembrane region" description="Helical" evidence="6">
    <location>
        <begin position="89"/>
        <end position="109"/>
    </location>
</feature>
<feature type="transmembrane region" description="Helical" evidence="6">
    <location>
        <begin position="47"/>
        <end position="69"/>
    </location>
</feature>
<evidence type="ECO:0000256" key="2">
    <source>
        <dbReference type="ARBA" id="ARBA00022475"/>
    </source>
</evidence>
<dbReference type="EMBL" id="UATL01000001">
    <property type="protein sequence ID" value="SPY27757.1"/>
    <property type="molecule type" value="Genomic_DNA"/>
</dbReference>
<feature type="transmembrane region" description="Helical" evidence="6">
    <location>
        <begin position="20"/>
        <end position="40"/>
    </location>
</feature>
<feature type="transmembrane region" description="Helical" evidence="6">
    <location>
        <begin position="515"/>
        <end position="534"/>
    </location>
</feature>
<keyword evidence="4 6" id="KW-1133">Transmembrane helix</keyword>
<feature type="domain" description="Na+/H+ antiporter NhaC-like C-terminal" evidence="7">
    <location>
        <begin position="179"/>
        <end position="509"/>
    </location>
</feature>
<evidence type="ECO:0000256" key="3">
    <source>
        <dbReference type="ARBA" id="ARBA00022692"/>
    </source>
</evidence>
<organism evidence="8 9">
    <name type="scientific">Photobacterium damselae</name>
    <dbReference type="NCBI Taxonomy" id="38293"/>
    <lineage>
        <taxon>Bacteria</taxon>
        <taxon>Pseudomonadati</taxon>
        <taxon>Pseudomonadota</taxon>
        <taxon>Gammaproteobacteria</taxon>
        <taxon>Vibrionales</taxon>
        <taxon>Vibrionaceae</taxon>
        <taxon>Photobacterium</taxon>
    </lineage>
</organism>
<evidence type="ECO:0000259" key="7">
    <source>
        <dbReference type="Pfam" id="PF03553"/>
    </source>
</evidence>
<keyword evidence="3 6" id="KW-0812">Transmembrane</keyword>
<dbReference type="PANTHER" id="PTHR43478:SF1">
    <property type="entry name" value="NA+_H+ ANTIPORTER NHAC-LIKE C-TERMINAL DOMAIN-CONTAINING PROTEIN"/>
    <property type="match status" value="1"/>
</dbReference>
<dbReference type="InterPro" id="IPR018461">
    <property type="entry name" value="Na/H_Antiport_NhaC-like_C"/>
</dbReference>
<sequence length="545" mass="58115">MTVDLQPGSVVIEIMNFVDYSHSLVSILPPLVALSLAILTRRVLISLGAGIVLGALLLTDFSLGNTFSYLKQTATELFVVDGDLNYSNLSILLFLVLLGMTTALLTLSGGTRAFAEWAQTKIKSKRGAKLLAAFLGIFIFVDDYFNSLAVGAIARPVTDRFYVSRAKLAYVVDSTAAPMCVIMPASSWGAYIITLIGGILVSHGVTEYSPLSAFMTLAPMNFYAIFALAMVFVVAWFQWDVGPMKKHEMAASHGRGFDEGDSLDEAKALDEELEIKESDKGRVGDLVWPILVLIFATFFFMIYTGNEGLAAAGKPFDILGAFENTNVGKSLVLGGTLGLICALIPVLRQRLPMADVTSTLWIGAKSMFGAILILLFAWSIGSVIGDIQTGKYLSTLVQGNINPMLLPVILFCLSGIMAFSTGSSWGTFGIMLPIAGDLAGATDITLMLPMLAGVLAGAVFGDHCSPISDTTILSSTGARCHHIDHVATQLPYALSVAFVSAVGFLVLGITDSLPVSFLAATLTFVVMCFGLSWWSRRPVSSTSAA</sequence>
<feature type="transmembrane region" description="Helical" evidence="6">
    <location>
        <begin position="130"/>
        <end position="154"/>
    </location>
</feature>
<dbReference type="AlphaFoldDB" id="A0A2X1W9I1"/>
<dbReference type="Pfam" id="PF03553">
    <property type="entry name" value="Na_H_antiporter"/>
    <property type="match status" value="1"/>
</dbReference>
<feature type="transmembrane region" description="Helical" evidence="6">
    <location>
        <begin position="220"/>
        <end position="239"/>
    </location>
</feature>
<evidence type="ECO:0000313" key="8">
    <source>
        <dbReference type="EMBL" id="SPY27757.1"/>
    </source>
</evidence>
<reference evidence="8 9" key="1">
    <citation type="submission" date="2018-06" db="EMBL/GenBank/DDBJ databases">
        <authorList>
            <consortium name="Pathogen Informatics"/>
            <person name="Doyle S."/>
        </authorList>
    </citation>
    <scope>NUCLEOTIDE SEQUENCE [LARGE SCALE GENOMIC DNA]</scope>
    <source>
        <strain evidence="8 9">NCTC11647</strain>
    </source>
</reference>
<evidence type="ECO:0000256" key="6">
    <source>
        <dbReference type="SAM" id="Phobius"/>
    </source>
</evidence>
<dbReference type="GO" id="GO:0005886">
    <property type="term" value="C:plasma membrane"/>
    <property type="evidence" value="ECO:0007669"/>
    <property type="project" value="UniProtKB-SubCell"/>
</dbReference>